<name>A0A8B8GDF8_9HEMI</name>
<dbReference type="Pfam" id="PF16077">
    <property type="entry name" value="Spaetzle"/>
    <property type="match status" value="1"/>
</dbReference>
<dbReference type="RefSeq" id="XP_025420983.1">
    <property type="nucleotide sequence ID" value="XM_025565198.1"/>
</dbReference>
<protein>
    <submittedName>
        <fullName evidence="7">Uncharacterized protein LOC112691066</fullName>
    </submittedName>
</protein>
<keyword evidence="3" id="KW-0325">Glycoprotein</keyword>
<evidence type="ECO:0000259" key="5">
    <source>
        <dbReference type="Pfam" id="PF16077"/>
    </source>
</evidence>
<evidence type="ECO:0000256" key="3">
    <source>
        <dbReference type="ARBA" id="ARBA00023180"/>
    </source>
</evidence>
<dbReference type="OrthoDB" id="6359065at2759"/>
<dbReference type="InterPro" id="IPR052444">
    <property type="entry name" value="Spz/Toll_ligand-like"/>
</dbReference>
<reference evidence="7" key="1">
    <citation type="submission" date="2025-08" db="UniProtKB">
        <authorList>
            <consortium name="RefSeq"/>
        </authorList>
    </citation>
    <scope>IDENTIFICATION</scope>
    <source>
        <tissue evidence="7">Whole body</tissue>
    </source>
</reference>
<organism evidence="6 7">
    <name type="scientific">Sipha flava</name>
    <name type="common">yellow sugarcane aphid</name>
    <dbReference type="NCBI Taxonomy" id="143950"/>
    <lineage>
        <taxon>Eukaryota</taxon>
        <taxon>Metazoa</taxon>
        <taxon>Ecdysozoa</taxon>
        <taxon>Arthropoda</taxon>
        <taxon>Hexapoda</taxon>
        <taxon>Insecta</taxon>
        <taxon>Pterygota</taxon>
        <taxon>Neoptera</taxon>
        <taxon>Paraneoptera</taxon>
        <taxon>Hemiptera</taxon>
        <taxon>Sternorrhyncha</taxon>
        <taxon>Aphidomorpha</taxon>
        <taxon>Aphidoidea</taxon>
        <taxon>Aphididae</taxon>
        <taxon>Sipha</taxon>
    </lineage>
</organism>
<evidence type="ECO:0000256" key="2">
    <source>
        <dbReference type="ARBA" id="ARBA00023157"/>
    </source>
</evidence>
<evidence type="ECO:0000256" key="1">
    <source>
        <dbReference type="ARBA" id="ARBA00022729"/>
    </source>
</evidence>
<sequence length="289" mass="33499">MTTFLLLIIALVLINTVHCINSIKRKKNNLSSEDHSLVSKNNRYILPEIPVYTTSISILENMEYKIIDNVFKNSNGRVIFPTNNLENVEYSIFKSNNKIGLESPQIKSLPVLNAIETRREENFDLELEPRPHDIENCSKNLTFCEKIQNYPRKKILKLLTNEKNLMFSILIDKHSATNYNISSLNNMNLKNMCFSKEFVIYPEVALNHNGKWRYIVQDGNSNFKQGISIIQCRKVGMSCPFTKLLPNNIKTCCVQEYINIKLVTVDTSKNIYYEKFKLPCCCKCKYIDS</sequence>
<dbReference type="PANTHER" id="PTHR23199">
    <property type="entry name" value="NEUROTROPHIN 1-RELATED"/>
    <property type="match status" value="1"/>
</dbReference>
<keyword evidence="6" id="KW-1185">Reference proteome</keyword>
<dbReference type="Proteomes" id="UP000694846">
    <property type="component" value="Unplaced"/>
</dbReference>
<feature type="chain" id="PRO_5034404347" evidence="4">
    <location>
        <begin position="20"/>
        <end position="289"/>
    </location>
</feature>
<feature type="signal peptide" evidence="4">
    <location>
        <begin position="1"/>
        <end position="19"/>
    </location>
</feature>
<dbReference type="SUPFAM" id="SSF57501">
    <property type="entry name" value="Cystine-knot cytokines"/>
    <property type="match status" value="1"/>
</dbReference>
<dbReference type="GO" id="GO:0005121">
    <property type="term" value="F:Toll binding"/>
    <property type="evidence" value="ECO:0007669"/>
    <property type="project" value="TreeGrafter"/>
</dbReference>
<dbReference type="GeneID" id="112691066"/>
<dbReference type="GO" id="GO:0021556">
    <property type="term" value="P:central nervous system formation"/>
    <property type="evidence" value="ECO:0007669"/>
    <property type="project" value="TreeGrafter"/>
</dbReference>
<accession>A0A8B8GDF8</accession>
<dbReference type="GO" id="GO:0005615">
    <property type="term" value="C:extracellular space"/>
    <property type="evidence" value="ECO:0007669"/>
    <property type="project" value="UniProtKB-ARBA"/>
</dbReference>
<dbReference type="PANTHER" id="PTHR23199:SF12">
    <property type="entry name" value="NEUROTROPHIN 1-RELATED"/>
    <property type="match status" value="1"/>
</dbReference>
<dbReference type="GO" id="GO:0008083">
    <property type="term" value="F:growth factor activity"/>
    <property type="evidence" value="ECO:0007669"/>
    <property type="project" value="TreeGrafter"/>
</dbReference>
<gene>
    <name evidence="7" type="primary">LOC112691066</name>
</gene>
<feature type="domain" description="Spaetzle" evidence="5">
    <location>
        <begin position="191"/>
        <end position="285"/>
    </location>
</feature>
<keyword evidence="1 4" id="KW-0732">Signal</keyword>
<evidence type="ECO:0000313" key="6">
    <source>
        <dbReference type="Proteomes" id="UP000694846"/>
    </source>
</evidence>
<evidence type="ECO:0000256" key="4">
    <source>
        <dbReference type="SAM" id="SignalP"/>
    </source>
</evidence>
<dbReference type="Gene3D" id="2.10.90.10">
    <property type="entry name" value="Cystine-knot cytokines"/>
    <property type="match status" value="1"/>
</dbReference>
<keyword evidence="2" id="KW-1015">Disulfide bond</keyword>
<dbReference type="InterPro" id="IPR029034">
    <property type="entry name" value="Cystine-knot_cytokine"/>
</dbReference>
<dbReference type="AlphaFoldDB" id="A0A8B8GDF8"/>
<dbReference type="InterPro" id="IPR032104">
    <property type="entry name" value="Spaetzle"/>
</dbReference>
<evidence type="ECO:0000313" key="7">
    <source>
        <dbReference type="RefSeq" id="XP_025420983.1"/>
    </source>
</evidence>
<dbReference type="GO" id="GO:0045087">
    <property type="term" value="P:innate immune response"/>
    <property type="evidence" value="ECO:0007669"/>
    <property type="project" value="TreeGrafter"/>
</dbReference>
<proteinExistence type="predicted"/>